<dbReference type="EMBL" id="JACHGK010000003">
    <property type="protein sequence ID" value="MBB6444794.1"/>
    <property type="molecule type" value="Genomic_DNA"/>
</dbReference>
<organism evidence="9 10">
    <name type="scientific">Bacillus benzoevorans</name>
    <dbReference type="NCBI Taxonomy" id="1456"/>
    <lineage>
        <taxon>Bacteria</taxon>
        <taxon>Bacillati</taxon>
        <taxon>Bacillota</taxon>
        <taxon>Bacilli</taxon>
        <taxon>Bacillales</taxon>
        <taxon>Bacillaceae</taxon>
        <taxon>Bacillus</taxon>
    </lineage>
</organism>
<comment type="cofactor">
    <cofactor evidence="1">
        <name>pyridoxal 5'-phosphate</name>
        <dbReference type="ChEBI" id="CHEBI:597326"/>
    </cofactor>
</comment>
<evidence type="ECO:0000256" key="5">
    <source>
        <dbReference type="ARBA" id="ARBA00023015"/>
    </source>
</evidence>
<dbReference type="GO" id="GO:0008483">
    <property type="term" value="F:transaminase activity"/>
    <property type="evidence" value="ECO:0007669"/>
    <property type="project" value="UniProtKB-KW"/>
</dbReference>
<dbReference type="Gene3D" id="1.10.10.10">
    <property type="entry name" value="Winged helix-like DNA-binding domain superfamily/Winged helix DNA-binding domain"/>
    <property type="match status" value="1"/>
</dbReference>
<dbReference type="InterPro" id="IPR004839">
    <property type="entry name" value="Aminotransferase_I/II_large"/>
</dbReference>
<dbReference type="InterPro" id="IPR015424">
    <property type="entry name" value="PyrdxlP-dep_Trfase"/>
</dbReference>
<dbReference type="Gene3D" id="3.40.640.10">
    <property type="entry name" value="Type I PLP-dependent aspartate aminotransferase-like (Major domain)"/>
    <property type="match status" value="1"/>
</dbReference>
<gene>
    <name evidence="9" type="ORF">HNR53_001403</name>
</gene>
<dbReference type="AlphaFoldDB" id="A0A7X0LVZ5"/>
<evidence type="ECO:0000256" key="1">
    <source>
        <dbReference type="ARBA" id="ARBA00001933"/>
    </source>
</evidence>
<feature type="domain" description="HTH gntR-type" evidence="8">
    <location>
        <begin position="14"/>
        <end position="82"/>
    </location>
</feature>
<keyword evidence="4" id="KW-0663">Pyridoxal phosphate</keyword>
<dbReference type="InterPro" id="IPR000524">
    <property type="entry name" value="Tscrpt_reg_HTH_GntR"/>
</dbReference>
<evidence type="ECO:0000256" key="3">
    <source>
        <dbReference type="ARBA" id="ARBA00022576"/>
    </source>
</evidence>
<comment type="similarity">
    <text evidence="2">In the C-terminal section; belongs to the class-I pyridoxal-phosphate-dependent aminotransferase family.</text>
</comment>
<dbReference type="GO" id="GO:0030170">
    <property type="term" value="F:pyridoxal phosphate binding"/>
    <property type="evidence" value="ECO:0007669"/>
    <property type="project" value="InterPro"/>
</dbReference>
<dbReference type="PANTHER" id="PTHR46577">
    <property type="entry name" value="HTH-TYPE TRANSCRIPTIONAL REGULATORY PROTEIN GABR"/>
    <property type="match status" value="1"/>
</dbReference>
<reference evidence="9 10" key="1">
    <citation type="submission" date="2020-08" db="EMBL/GenBank/DDBJ databases">
        <title>Genomic Encyclopedia of Type Strains, Phase IV (KMG-IV): sequencing the most valuable type-strain genomes for metagenomic binning, comparative biology and taxonomic classification.</title>
        <authorList>
            <person name="Goeker M."/>
        </authorList>
    </citation>
    <scope>NUCLEOTIDE SEQUENCE [LARGE SCALE GENOMIC DNA]</scope>
    <source>
        <strain evidence="9 10">DSM 5391</strain>
    </source>
</reference>
<dbReference type="Proteomes" id="UP000531594">
    <property type="component" value="Unassembled WGS sequence"/>
</dbReference>
<dbReference type="InterPro" id="IPR036390">
    <property type="entry name" value="WH_DNA-bd_sf"/>
</dbReference>
<dbReference type="InterPro" id="IPR051446">
    <property type="entry name" value="HTH_trans_reg/aminotransferase"/>
</dbReference>
<dbReference type="PRINTS" id="PR00035">
    <property type="entry name" value="HTHGNTR"/>
</dbReference>
<dbReference type="CDD" id="cd07377">
    <property type="entry name" value="WHTH_GntR"/>
    <property type="match status" value="1"/>
</dbReference>
<proteinExistence type="inferred from homology"/>
<evidence type="ECO:0000256" key="7">
    <source>
        <dbReference type="ARBA" id="ARBA00023163"/>
    </source>
</evidence>
<protein>
    <submittedName>
        <fullName evidence="9">GntR family transcriptional regulator/MocR family aminotransferase</fullName>
    </submittedName>
</protein>
<keyword evidence="3 9" id="KW-0032">Aminotransferase</keyword>
<sequence>MYELTPLLDQEKEEPLYIQLYQYFKDEIQSGRLEAGVKLPSKRRLSQHLGISQNTVENAYGQLQAEGYIHSEPRKGIYVKKLEGDLYPYHSGIPLKSERVMEKHDEEEMIDFSHGQVDLAHFPYAVWRKLSMQALYEEESVLFLNGDPQGELELRQEITHYLFQSRGVRCKAEQIVIGAGTQYLIGLLTMIIGERAVYAVENPGFHRTRAVLEDRGFHPVSLALDEDGVSLKDLEASGANVIYVTPSHQFPLGMIMPISRRRGLLKWAEKEGRYIIEDDYDGEFRYKGKPIPSLQGLDSAGRVIYLGTFSKSLIPSLRISYLVLPPLLLENYQQSFTLYKQTVSRLHQHTLAQFMKNGHWSRHLNKMRGIYRKKQKTLLLAIAEYLGEHVQVIGEKSGLHILLQVNNQMSEAELIETAKKNKVKVYPASIYYEKSTKQHPPMILLGFGALAEEDIKEGIALLAHAWLRR</sequence>
<keyword evidence="10" id="KW-1185">Reference proteome</keyword>
<evidence type="ECO:0000256" key="2">
    <source>
        <dbReference type="ARBA" id="ARBA00005384"/>
    </source>
</evidence>
<comment type="caution">
    <text evidence="9">The sequence shown here is derived from an EMBL/GenBank/DDBJ whole genome shotgun (WGS) entry which is preliminary data.</text>
</comment>
<dbReference type="InterPro" id="IPR036388">
    <property type="entry name" value="WH-like_DNA-bd_sf"/>
</dbReference>
<dbReference type="PANTHER" id="PTHR46577:SF1">
    <property type="entry name" value="HTH-TYPE TRANSCRIPTIONAL REGULATORY PROTEIN GABR"/>
    <property type="match status" value="1"/>
</dbReference>
<dbReference type="Pfam" id="PF00155">
    <property type="entry name" value="Aminotran_1_2"/>
    <property type="match status" value="1"/>
</dbReference>
<dbReference type="PROSITE" id="PS50949">
    <property type="entry name" value="HTH_GNTR"/>
    <property type="match status" value="1"/>
</dbReference>
<keyword evidence="7" id="KW-0804">Transcription</keyword>
<dbReference type="GO" id="GO:0003700">
    <property type="term" value="F:DNA-binding transcription factor activity"/>
    <property type="evidence" value="ECO:0007669"/>
    <property type="project" value="InterPro"/>
</dbReference>
<dbReference type="CDD" id="cd00609">
    <property type="entry name" value="AAT_like"/>
    <property type="match status" value="1"/>
</dbReference>
<dbReference type="RefSeq" id="WP_184524193.1">
    <property type="nucleotide sequence ID" value="NZ_JACHGK010000003.1"/>
</dbReference>
<evidence type="ECO:0000259" key="8">
    <source>
        <dbReference type="PROSITE" id="PS50949"/>
    </source>
</evidence>
<dbReference type="Pfam" id="PF00392">
    <property type="entry name" value="GntR"/>
    <property type="match status" value="1"/>
</dbReference>
<dbReference type="SUPFAM" id="SSF46785">
    <property type="entry name" value="Winged helix' DNA-binding domain"/>
    <property type="match status" value="1"/>
</dbReference>
<dbReference type="InterPro" id="IPR015421">
    <property type="entry name" value="PyrdxlP-dep_Trfase_major"/>
</dbReference>
<keyword evidence="6" id="KW-0238">DNA-binding</keyword>
<dbReference type="SUPFAM" id="SSF53383">
    <property type="entry name" value="PLP-dependent transferases"/>
    <property type="match status" value="1"/>
</dbReference>
<keyword evidence="9" id="KW-0808">Transferase</keyword>
<name>A0A7X0LVZ5_9BACI</name>
<evidence type="ECO:0000256" key="6">
    <source>
        <dbReference type="ARBA" id="ARBA00023125"/>
    </source>
</evidence>
<evidence type="ECO:0000256" key="4">
    <source>
        <dbReference type="ARBA" id="ARBA00022898"/>
    </source>
</evidence>
<accession>A0A7X0LVZ5</accession>
<evidence type="ECO:0000313" key="9">
    <source>
        <dbReference type="EMBL" id="MBB6444794.1"/>
    </source>
</evidence>
<keyword evidence="5" id="KW-0805">Transcription regulation</keyword>
<evidence type="ECO:0000313" key="10">
    <source>
        <dbReference type="Proteomes" id="UP000531594"/>
    </source>
</evidence>
<dbReference type="GO" id="GO:0003677">
    <property type="term" value="F:DNA binding"/>
    <property type="evidence" value="ECO:0007669"/>
    <property type="project" value="UniProtKB-KW"/>
</dbReference>
<dbReference type="SMART" id="SM00345">
    <property type="entry name" value="HTH_GNTR"/>
    <property type="match status" value="1"/>
</dbReference>